<accession>A0A517ZEZ7</accession>
<organism evidence="8 9">
    <name type="scientific">Maioricimonas rarisocia</name>
    <dbReference type="NCBI Taxonomy" id="2528026"/>
    <lineage>
        <taxon>Bacteria</taxon>
        <taxon>Pseudomonadati</taxon>
        <taxon>Planctomycetota</taxon>
        <taxon>Planctomycetia</taxon>
        <taxon>Planctomycetales</taxon>
        <taxon>Planctomycetaceae</taxon>
        <taxon>Maioricimonas</taxon>
    </lineage>
</organism>
<dbReference type="RefSeq" id="WP_145372280.1">
    <property type="nucleotide sequence ID" value="NZ_CP036275.1"/>
</dbReference>
<dbReference type="InterPro" id="IPR014284">
    <property type="entry name" value="RNA_pol_sigma-70_dom"/>
</dbReference>
<dbReference type="Pfam" id="PF08281">
    <property type="entry name" value="Sigma70_r4_2"/>
    <property type="match status" value="1"/>
</dbReference>
<dbReference type="InterPro" id="IPR036388">
    <property type="entry name" value="WH-like_DNA-bd_sf"/>
</dbReference>
<dbReference type="Gene3D" id="1.10.1740.10">
    <property type="match status" value="1"/>
</dbReference>
<evidence type="ECO:0000313" key="9">
    <source>
        <dbReference type="Proteomes" id="UP000320496"/>
    </source>
</evidence>
<evidence type="ECO:0000256" key="5">
    <source>
        <dbReference type="SAM" id="MobiDB-lite"/>
    </source>
</evidence>
<gene>
    <name evidence="8" type="primary">sigH_2</name>
    <name evidence="8" type="ORF">Mal4_54220</name>
</gene>
<dbReference type="GO" id="GO:0006352">
    <property type="term" value="P:DNA-templated transcription initiation"/>
    <property type="evidence" value="ECO:0007669"/>
    <property type="project" value="InterPro"/>
</dbReference>
<dbReference type="Proteomes" id="UP000320496">
    <property type="component" value="Chromosome"/>
</dbReference>
<dbReference type="PANTHER" id="PTHR43133">
    <property type="entry name" value="RNA POLYMERASE ECF-TYPE SIGMA FACTO"/>
    <property type="match status" value="1"/>
</dbReference>
<dbReference type="InterPro" id="IPR013249">
    <property type="entry name" value="RNA_pol_sigma70_r4_t2"/>
</dbReference>
<evidence type="ECO:0000256" key="4">
    <source>
        <dbReference type="ARBA" id="ARBA00023163"/>
    </source>
</evidence>
<keyword evidence="4" id="KW-0804">Transcription</keyword>
<dbReference type="InterPro" id="IPR013324">
    <property type="entry name" value="RNA_pol_sigma_r3/r4-like"/>
</dbReference>
<dbReference type="KEGG" id="mri:Mal4_54220"/>
<dbReference type="Pfam" id="PF04542">
    <property type="entry name" value="Sigma70_r2"/>
    <property type="match status" value="1"/>
</dbReference>
<sequence length="205" mass="23664">MPHDDRSSLIPLLDRARSGEASARDELFAKCRNYVAVIAQSRLESWMHAKVDASDLVQQTLLEAFRGIEDFRGQTDAEWLAWLRQILSHNTNDFIRRYRTDKRAVGRERSLAPAEPDDSRAPGRDPADPGKTPSQIVADHERDIQIADAIARLAEDHRQVILLRNLQRLPFDEIARRMDRSRPAVQMLWMRALRKLEELLHQPDS</sequence>
<protein>
    <submittedName>
        <fullName evidence="8">ECF RNA polymerase sigma factor SigH</fullName>
    </submittedName>
</protein>
<dbReference type="NCBIfam" id="TIGR02937">
    <property type="entry name" value="sigma70-ECF"/>
    <property type="match status" value="1"/>
</dbReference>
<dbReference type="InterPro" id="IPR013325">
    <property type="entry name" value="RNA_pol_sigma_r2"/>
</dbReference>
<reference evidence="8 9" key="1">
    <citation type="submission" date="2019-02" db="EMBL/GenBank/DDBJ databases">
        <title>Deep-cultivation of Planctomycetes and their phenomic and genomic characterization uncovers novel biology.</title>
        <authorList>
            <person name="Wiegand S."/>
            <person name="Jogler M."/>
            <person name="Boedeker C."/>
            <person name="Pinto D."/>
            <person name="Vollmers J."/>
            <person name="Rivas-Marin E."/>
            <person name="Kohn T."/>
            <person name="Peeters S.H."/>
            <person name="Heuer A."/>
            <person name="Rast P."/>
            <person name="Oberbeckmann S."/>
            <person name="Bunk B."/>
            <person name="Jeske O."/>
            <person name="Meyerdierks A."/>
            <person name="Storesund J.E."/>
            <person name="Kallscheuer N."/>
            <person name="Luecker S."/>
            <person name="Lage O.M."/>
            <person name="Pohl T."/>
            <person name="Merkel B.J."/>
            <person name="Hornburger P."/>
            <person name="Mueller R.-W."/>
            <person name="Bruemmer F."/>
            <person name="Labrenz M."/>
            <person name="Spormann A.M."/>
            <person name="Op den Camp H."/>
            <person name="Overmann J."/>
            <person name="Amann R."/>
            <person name="Jetten M.S.M."/>
            <person name="Mascher T."/>
            <person name="Medema M.H."/>
            <person name="Devos D.P."/>
            <person name="Kaster A.-K."/>
            <person name="Ovreas L."/>
            <person name="Rohde M."/>
            <person name="Galperin M.Y."/>
            <person name="Jogler C."/>
        </authorList>
    </citation>
    <scope>NUCLEOTIDE SEQUENCE [LARGE SCALE GENOMIC DNA]</scope>
    <source>
        <strain evidence="8 9">Mal4</strain>
    </source>
</reference>
<keyword evidence="3" id="KW-0731">Sigma factor</keyword>
<evidence type="ECO:0000313" key="8">
    <source>
        <dbReference type="EMBL" id="QDU41057.1"/>
    </source>
</evidence>
<dbReference type="InterPro" id="IPR039425">
    <property type="entry name" value="RNA_pol_sigma-70-like"/>
</dbReference>
<keyword evidence="2" id="KW-0805">Transcription regulation</keyword>
<feature type="domain" description="RNA polymerase sigma factor 70 region 4 type 2" evidence="7">
    <location>
        <begin position="145"/>
        <end position="196"/>
    </location>
</feature>
<name>A0A517ZEZ7_9PLAN</name>
<dbReference type="GO" id="GO:0016987">
    <property type="term" value="F:sigma factor activity"/>
    <property type="evidence" value="ECO:0007669"/>
    <property type="project" value="UniProtKB-KW"/>
</dbReference>
<proteinExistence type="inferred from homology"/>
<dbReference type="PANTHER" id="PTHR43133:SF51">
    <property type="entry name" value="RNA POLYMERASE SIGMA FACTOR"/>
    <property type="match status" value="1"/>
</dbReference>
<dbReference type="SUPFAM" id="SSF88946">
    <property type="entry name" value="Sigma2 domain of RNA polymerase sigma factors"/>
    <property type="match status" value="1"/>
</dbReference>
<feature type="region of interest" description="Disordered" evidence="5">
    <location>
        <begin position="106"/>
        <end position="135"/>
    </location>
</feature>
<dbReference type="InterPro" id="IPR007627">
    <property type="entry name" value="RNA_pol_sigma70_r2"/>
</dbReference>
<dbReference type="OrthoDB" id="265297at2"/>
<dbReference type="SUPFAM" id="SSF88659">
    <property type="entry name" value="Sigma3 and sigma4 domains of RNA polymerase sigma factors"/>
    <property type="match status" value="1"/>
</dbReference>
<evidence type="ECO:0000259" key="7">
    <source>
        <dbReference type="Pfam" id="PF08281"/>
    </source>
</evidence>
<comment type="similarity">
    <text evidence="1">Belongs to the sigma-70 factor family. ECF subfamily.</text>
</comment>
<evidence type="ECO:0000256" key="2">
    <source>
        <dbReference type="ARBA" id="ARBA00023015"/>
    </source>
</evidence>
<dbReference type="CDD" id="cd06171">
    <property type="entry name" value="Sigma70_r4"/>
    <property type="match status" value="1"/>
</dbReference>
<dbReference type="GO" id="GO:0003677">
    <property type="term" value="F:DNA binding"/>
    <property type="evidence" value="ECO:0007669"/>
    <property type="project" value="InterPro"/>
</dbReference>
<keyword evidence="9" id="KW-1185">Reference proteome</keyword>
<evidence type="ECO:0000256" key="3">
    <source>
        <dbReference type="ARBA" id="ARBA00023082"/>
    </source>
</evidence>
<dbReference type="Gene3D" id="1.10.10.10">
    <property type="entry name" value="Winged helix-like DNA-binding domain superfamily/Winged helix DNA-binding domain"/>
    <property type="match status" value="1"/>
</dbReference>
<feature type="compositionally biased region" description="Basic and acidic residues" evidence="5">
    <location>
        <begin position="117"/>
        <end position="128"/>
    </location>
</feature>
<evidence type="ECO:0000259" key="6">
    <source>
        <dbReference type="Pfam" id="PF04542"/>
    </source>
</evidence>
<feature type="domain" description="RNA polymerase sigma-70 region 2" evidence="6">
    <location>
        <begin position="30"/>
        <end position="99"/>
    </location>
</feature>
<dbReference type="EMBL" id="CP036275">
    <property type="protein sequence ID" value="QDU41057.1"/>
    <property type="molecule type" value="Genomic_DNA"/>
</dbReference>
<evidence type="ECO:0000256" key="1">
    <source>
        <dbReference type="ARBA" id="ARBA00010641"/>
    </source>
</evidence>
<dbReference type="AlphaFoldDB" id="A0A517ZEZ7"/>